<dbReference type="GO" id="GO:0005634">
    <property type="term" value="C:nucleus"/>
    <property type="evidence" value="ECO:0007669"/>
    <property type="project" value="UniProtKB-SubCell"/>
</dbReference>
<evidence type="ECO:0000259" key="8">
    <source>
        <dbReference type="PROSITE" id="PS51321"/>
    </source>
</evidence>
<dbReference type="PANTHER" id="PTHR11477">
    <property type="entry name" value="TRANSCRIPTION FACTOR S-II ZINC FINGER DOMAIN-CONTAINING PROTEIN"/>
    <property type="match status" value="1"/>
</dbReference>
<dbReference type="InterPro" id="IPR035441">
    <property type="entry name" value="TFIIS/LEDGF_dom_sf"/>
</dbReference>
<dbReference type="GO" id="GO:0008270">
    <property type="term" value="F:zinc ion binding"/>
    <property type="evidence" value="ECO:0007669"/>
    <property type="project" value="UniProtKB-KW"/>
</dbReference>
<evidence type="ECO:0000256" key="4">
    <source>
        <dbReference type="ARBA" id="ARBA00023242"/>
    </source>
</evidence>
<feature type="domain" description="TFIIS N-terminal" evidence="7">
    <location>
        <begin position="70"/>
        <end position="149"/>
    </location>
</feature>
<dbReference type="PROSITE" id="PS51319">
    <property type="entry name" value="TFIIS_N"/>
    <property type="match status" value="1"/>
</dbReference>
<evidence type="ECO:0000313" key="10">
    <source>
        <dbReference type="Proteomes" id="UP001428341"/>
    </source>
</evidence>
<evidence type="ECO:0000256" key="2">
    <source>
        <dbReference type="ARBA" id="ARBA00022771"/>
    </source>
</evidence>
<evidence type="ECO:0000256" key="3">
    <source>
        <dbReference type="ARBA" id="ARBA00022833"/>
    </source>
</evidence>
<comment type="subcellular location">
    <subcellularLocation>
        <location evidence="5">Nucleus</location>
    </subcellularLocation>
</comment>
<sequence>MSSEFLLVRVQGSGGYLKFHYISYKTMTLVNPEPQLKSTPDGDRSRPEESNKKEEVEEKAMEKKVMQLCEEAKRGAEAAVMAEGEAEKAWTAWCIDALDQLNKSDITCPLLVSTQLVRYLLPLTEHPRKKIQDFASDLIVSWRDMFLEQIRDEKKGSCTIPGDTEPAKIEKVDKRTSEECQEISGVGIVKVQKVDQNSTSSSSNVVRSENVETEETNSADNVNVGNSITEEGEASGIILHKLSSSKIRCNDCFREVVREKVCDALSKVSGEADEEIRDEVNACDSVRVAIALESAMFEKWGRSDGPYKIKYRAVLGNLKDPKNPDFRRKVLFGQVKPETVVGMTAKEMASDEMLRSYQHEDEERARLWKEHTRKYMQRHWAKEEDGRHVLSLHDLQGSPTATVYKRPTSKIKQPRSQKAYCHLLASHS</sequence>
<dbReference type="Proteomes" id="UP001428341">
    <property type="component" value="Unassembled WGS sequence"/>
</dbReference>
<dbReference type="Pfam" id="PF07500">
    <property type="entry name" value="TFIIS_M"/>
    <property type="match status" value="1"/>
</dbReference>
<dbReference type="Pfam" id="PF08711">
    <property type="entry name" value="Med26"/>
    <property type="match status" value="1"/>
</dbReference>
<reference evidence="9 10" key="1">
    <citation type="submission" date="2024-05" db="EMBL/GenBank/DDBJ databases">
        <title>Haplotype-resolved chromosome-level genome assembly of Huyou (Citrus changshanensis).</title>
        <authorList>
            <person name="Miao C."/>
            <person name="Chen W."/>
            <person name="Wu Y."/>
            <person name="Wang L."/>
            <person name="Zhao S."/>
            <person name="Grierson D."/>
            <person name="Xu C."/>
            <person name="Chen K."/>
        </authorList>
    </citation>
    <scope>NUCLEOTIDE SEQUENCE [LARGE SCALE GENOMIC DNA]</scope>
    <source>
        <strain evidence="9">01-14</strain>
        <tissue evidence="9">Leaf</tissue>
    </source>
</reference>
<dbReference type="SUPFAM" id="SSF46942">
    <property type="entry name" value="Elongation factor TFIIS domain 2"/>
    <property type="match status" value="1"/>
</dbReference>
<feature type="region of interest" description="Disordered" evidence="6">
    <location>
        <begin position="32"/>
        <end position="59"/>
    </location>
</feature>
<organism evidence="9 10">
    <name type="scientific">Citrus x changshan-huyou</name>
    <dbReference type="NCBI Taxonomy" id="2935761"/>
    <lineage>
        <taxon>Eukaryota</taxon>
        <taxon>Viridiplantae</taxon>
        <taxon>Streptophyta</taxon>
        <taxon>Embryophyta</taxon>
        <taxon>Tracheophyta</taxon>
        <taxon>Spermatophyta</taxon>
        <taxon>Magnoliopsida</taxon>
        <taxon>eudicotyledons</taxon>
        <taxon>Gunneridae</taxon>
        <taxon>Pentapetalae</taxon>
        <taxon>rosids</taxon>
        <taxon>malvids</taxon>
        <taxon>Sapindales</taxon>
        <taxon>Rutaceae</taxon>
        <taxon>Aurantioideae</taxon>
        <taxon>Citrus</taxon>
    </lineage>
</organism>
<protein>
    <recommendedName>
        <fullName evidence="11">TFIIS central domain-containing protein</fullName>
    </recommendedName>
</protein>
<dbReference type="InterPro" id="IPR003618">
    <property type="entry name" value="TFIIS_cen_dom"/>
</dbReference>
<evidence type="ECO:0000259" key="7">
    <source>
        <dbReference type="PROSITE" id="PS51319"/>
    </source>
</evidence>
<feature type="domain" description="TFIIS central" evidence="8">
    <location>
        <begin position="253"/>
        <end position="376"/>
    </location>
</feature>
<evidence type="ECO:0008006" key="11">
    <source>
        <dbReference type="Google" id="ProtNLM"/>
    </source>
</evidence>
<dbReference type="Gene3D" id="1.20.930.10">
    <property type="entry name" value="Conserved domain common to transcription factors TFIIS, elongin A, CRSP70"/>
    <property type="match status" value="1"/>
</dbReference>
<gene>
    <name evidence="9" type="ORF">WN944_013439</name>
</gene>
<dbReference type="GO" id="GO:0006351">
    <property type="term" value="P:DNA-templated transcription"/>
    <property type="evidence" value="ECO:0007669"/>
    <property type="project" value="InterPro"/>
</dbReference>
<proteinExistence type="predicted"/>
<dbReference type="EMBL" id="JBCGBO010000005">
    <property type="protein sequence ID" value="KAK9198255.1"/>
    <property type="molecule type" value="Genomic_DNA"/>
</dbReference>
<keyword evidence="2" id="KW-0863">Zinc-finger</keyword>
<keyword evidence="10" id="KW-1185">Reference proteome</keyword>
<comment type="caution">
    <text evidence="9">The sequence shown here is derived from an EMBL/GenBank/DDBJ whole genome shotgun (WGS) entry which is preliminary data.</text>
</comment>
<evidence type="ECO:0000256" key="6">
    <source>
        <dbReference type="SAM" id="MobiDB-lite"/>
    </source>
</evidence>
<evidence type="ECO:0000256" key="1">
    <source>
        <dbReference type="ARBA" id="ARBA00022723"/>
    </source>
</evidence>
<dbReference type="InterPro" id="IPR036575">
    <property type="entry name" value="TFIIS_cen_dom_sf"/>
</dbReference>
<keyword evidence="1" id="KW-0479">Metal-binding</keyword>
<feature type="compositionally biased region" description="Basic and acidic residues" evidence="6">
    <location>
        <begin position="40"/>
        <end position="59"/>
    </location>
</feature>
<evidence type="ECO:0000256" key="5">
    <source>
        <dbReference type="PROSITE-ProRule" id="PRU00649"/>
    </source>
</evidence>
<feature type="compositionally biased region" description="Low complexity" evidence="6">
    <location>
        <begin position="199"/>
        <end position="208"/>
    </location>
</feature>
<keyword evidence="4 5" id="KW-0539">Nucleus</keyword>
<accession>A0AAP0MA99</accession>
<evidence type="ECO:0000313" key="9">
    <source>
        <dbReference type="EMBL" id="KAK9198255.1"/>
    </source>
</evidence>
<dbReference type="SMART" id="SM00510">
    <property type="entry name" value="TFS2M"/>
    <property type="match status" value="1"/>
</dbReference>
<dbReference type="Gene3D" id="1.10.472.30">
    <property type="entry name" value="Transcription elongation factor S-II, central domain"/>
    <property type="match status" value="1"/>
</dbReference>
<name>A0AAP0MA99_9ROSI</name>
<dbReference type="PANTHER" id="PTHR11477:SF0">
    <property type="entry name" value="IP08861P-RELATED"/>
    <property type="match status" value="1"/>
</dbReference>
<dbReference type="SUPFAM" id="SSF47676">
    <property type="entry name" value="Conserved domain common to transcription factors TFIIS, elongin A, CRSP70"/>
    <property type="match status" value="1"/>
</dbReference>
<feature type="region of interest" description="Disordered" evidence="6">
    <location>
        <begin position="199"/>
        <end position="226"/>
    </location>
</feature>
<dbReference type="AlphaFoldDB" id="A0AAP0MA99"/>
<keyword evidence="3" id="KW-0862">Zinc</keyword>
<dbReference type="PROSITE" id="PS51321">
    <property type="entry name" value="TFIIS_CENTRAL"/>
    <property type="match status" value="1"/>
</dbReference>
<dbReference type="InterPro" id="IPR017923">
    <property type="entry name" value="TFIIS_N"/>
</dbReference>